<evidence type="ECO:0000313" key="2">
    <source>
        <dbReference type="Proteomes" id="UP001374535"/>
    </source>
</evidence>
<evidence type="ECO:0000313" key="1">
    <source>
        <dbReference type="EMBL" id="WVZ01959.1"/>
    </source>
</evidence>
<feature type="non-terminal residue" evidence="1">
    <location>
        <position position="104"/>
    </location>
</feature>
<dbReference type="EMBL" id="CP144694">
    <property type="protein sequence ID" value="WVZ01959.1"/>
    <property type="molecule type" value="Genomic_DNA"/>
</dbReference>
<dbReference type="AlphaFoldDB" id="A0AAQ3RNJ8"/>
<keyword evidence="2" id="KW-1185">Reference proteome</keyword>
<protein>
    <submittedName>
        <fullName evidence="1">Uncharacterized protein</fullName>
    </submittedName>
</protein>
<accession>A0AAQ3RNJ8</accession>
<organism evidence="1 2">
    <name type="scientific">Vigna mungo</name>
    <name type="common">Black gram</name>
    <name type="synonym">Phaseolus mungo</name>
    <dbReference type="NCBI Taxonomy" id="3915"/>
    <lineage>
        <taxon>Eukaryota</taxon>
        <taxon>Viridiplantae</taxon>
        <taxon>Streptophyta</taxon>
        <taxon>Embryophyta</taxon>
        <taxon>Tracheophyta</taxon>
        <taxon>Spermatophyta</taxon>
        <taxon>Magnoliopsida</taxon>
        <taxon>eudicotyledons</taxon>
        <taxon>Gunneridae</taxon>
        <taxon>Pentapetalae</taxon>
        <taxon>rosids</taxon>
        <taxon>fabids</taxon>
        <taxon>Fabales</taxon>
        <taxon>Fabaceae</taxon>
        <taxon>Papilionoideae</taxon>
        <taxon>50 kb inversion clade</taxon>
        <taxon>NPAAA clade</taxon>
        <taxon>indigoferoid/millettioid clade</taxon>
        <taxon>Phaseoleae</taxon>
        <taxon>Vigna</taxon>
    </lineage>
</organism>
<dbReference type="Proteomes" id="UP001374535">
    <property type="component" value="Chromosome 7"/>
</dbReference>
<proteinExistence type="predicted"/>
<name>A0AAQ3RNJ8_VIGMU</name>
<gene>
    <name evidence="1" type="ORF">V8G54_022765</name>
</gene>
<reference evidence="1 2" key="1">
    <citation type="journal article" date="2023" name="Life. Sci Alliance">
        <title>Evolutionary insights into 3D genome organization and epigenetic landscape of Vigna mungo.</title>
        <authorList>
            <person name="Junaid A."/>
            <person name="Singh B."/>
            <person name="Bhatia S."/>
        </authorList>
    </citation>
    <scope>NUCLEOTIDE SEQUENCE [LARGE SCALE GENOMIC DNA]</scope>
    <source>
        <strain evidence="1">Urdbean</strain>
    </source>
</reference>
<sequence length="104" mass="12088">MVSVSEGTHLRSEIDESFFLARNCEASHGMVEPKLFFCSVQQIKKQRVLQIRYGHHEPLLFDISHVNCNVTLWNIVRFQRGVFCINQKRQTNTHGSKVGWSLEN</sequence>